<dbReference type="SUPFAM" id="SSF51316">
    <property type="entry name" value="Mss4-like"/>
    <property type="match status" value="1"/>
</dbReference>
<keyword evidence="2" id="KW-0479">Metal-binding</keyword>
<evidence type="ECO:0000259" key="4">
    <source>
        <dbReference type="PROSITE" id="PS51891"/>
    </source>
</evidence>
<evidence type="ECO:0000313" key="5">
    <source>
        <dbReference type="EMBL" id="RTR05257.1"/>
    </source>
</evidence>
<protein>
    <recommendedName>
        <fullName evidence="4">CENP-V/GFA domain-containing protein</fullName>
    </recommendedName>
</protein>
<dbReference type="InterPro" id="IPR006913">
    <property type="entry name" value="CENP-V/GFA"/>
</dbReference>
<dbReference type="RefSeq" id="WP_126482310.1">
    <property type="nucleotide sequence ID" value="NZ_RXNS01000005.1"/>
</dbReference>
<evidence type="ECO:0000256" key="1">
    <source>
        <dbReference type="ARBA" id="ARBA00005495"/>
    </source>
</evidence>
<dbReference type="OrthoDB" id="9786619at2"/>
<dbReference type="PROSITE" id="PS51891">
    <property type="entry name" value="CENP_V_GFA"/>
    <property type="match status" value="1"/>
</dbReference>
<dbReference type="Gene3D" id="2.170.150.70">
    <property type="match status" value="1"/>
</dbReference>
<dbReference type="Pfam" id="PF04828">
    <property type="entry name" value="GFA"/>
    <property type="match status" value="1"/>
</dbReference>
<keyword evidence="3" id="KW-0862">Zinc</keyword>
<name>A0A431V4Q5_9GAMM</name>
<organism evidence="5 6">
    <name type="scientific">Halomonas nitroreducens</name>
    <dbReference type="NCBI Taxonomy" id="447425"/>
    <lineage>
        <taxon>Bacteria</taxon>
        <taxon>Pseudomonadati</taxon>
        <taxon>Pseudomonadota</taxon>
        <taxon>Gammaproteobacteria</taxon>
        <taxon>Oceanospirillales</taxon>
        <taxon>Halomonadaceae</taxon>
        <taxon>Halomonas</taxon>
    </lineage>
</organism>
<evidence type="ECO:0000313" key="6">
    <source>
        <dbReference type="Proteomes" id="UP000267400"/>
    </source>
</evidence>
<comment type="similarity">
    <text evidence="1">Belongs to the Gfa family.</text>
</comment>
<keyword evidence="6" id="KW-1185">Reference proteome</keyword>
<dbReference type="GO" id="GO:0016846">
    <property type="term" value="F:carbon-sulfur lyase activity"/>
    <property type="evidence" value="ECO:0007669"/>
    <property type="project" value="InterPro"/>
</dbReference>
<sequence length="115" mass="11886">MSNGPFYQGGCGCGAVTLIATGAPLAAVNCDCDLCRGERRLLWSEAAVQLAGGLEALDGRRASHGGWQRVCRHCGESVLTEHAEAGIVEMPASALPEVEGAEGDGEALLARLGHR</sequence>
<accession>A0A431V4Q5</accession>
<reference evidence="5 6" key="1">
    <citation type="submission" date="2018-12" db="EMBL/GenBank/DDBJ databases">
        <authorList>
            <person name="Yu L."/>
        </authorList>
    </citation>
    <scope>NUCLEOTIDE SEQUENCE [LARGE SCALE GENOMIC DNA]</scope>
    <source>
        <strain evidence="5 6">11S</strain>
    </source>
</reference>
<evidence type="ECO:0000256" key="2">
    <source>
        <dbReference type="ARBA" id="ARBA00022723"/>
    </source>
</evidence>
<comment type="caution">
    <text evidence="5">The sequence shown here is derived from an EMBL/GenBank/DDBJ whole genome shotgun (WGS) entry which is preliminary data.</text>
</comment>
<dbReference type="Proteomes" id="UP000267400">
    <property type="component" value="Unassembled WGS sequence"/>
</dbReference>
<proteinExistence type="inferred from homology"/>
<gene>
    <name evidence="5" type="ORF">EKG36_06635</name>
</gene>
<dbReference type="GO" id="GO:0046872">
    <property type="term" value="F:metal ion binding"/>
    <property type="evidence" value="ECO:0007669"/>
    <property type="project" value="UniProtKB-KW"/>
</dbReference>
<dbReference type="AlphaFoldDB" id="A0A431V4Q5"/>
<evidence type="ECO:0000256" key="3">
    <source>
        <dbReference type="ARBA" id="ARBA00022833"/>
    </source>
</evidence>
<dbReference type="InterPro" id="IPR011057">
    <property type="entry name" value="Mss4-like_sf"/>
</dbReference>
<dbReference type="EMBL" id="RXNS01000005">
    <property type="protein sequence ID" value="RTR05257.1"/>
    <property type="molecule type" value="Genomic_DNA"/>
</dbReference>
<feature type="domain" description="CENP-V/GFA" evidence="4">
    <location>
        <begin position="7"/>
        <end position="115"/>
    </location>
</feature>